<evidence type="ECO:0000256" key="12">
    <source>
        <dbReference type="ARBA" id="ARBA00022581"/>
    </source>
</evidence>
<dbReference type="FunFam" id="2.60.98.10:FF:000002">
    <property type="entry name" value="Structural polyprotein"/>
    <property type="match status" value="1"/>
</dbReference>
<dbReference type="InterPro" id="IPR009003">
    <property type="entry name" value="Peptidase_S1_PA"/>
</dbReference>
<feature type="active site" description="Charge relay system" evidence="33">
    <location>
        <position position="220"/>
    </location>
</feature>
<evidence type="ECO:0000256" key="22">
    <source>
        <dbReference type="ARBA" id="ARBA00022973"/>
    </source>
</evidence>
<evidence type="ECO:0000256" key="5">
    <source>
        <dbReference type="ARBA" id="ARBA00004563"/>
    </source>
</evidence>
<evidence type="ECO:0000256" key="19">
    <source>
        <dbReference type="ARBA" id="ARBA00022825"/>
    </source>
</evidence>
<feature type="region of interest" description="Disordered" evidence="34">
    <location>
        <begin position="58"/>
        <end position="110"/>
    </location>
</feature>
<dbReference type="PRINTS" id="PR00798">
    <property type="entry name" value="TOGAVIRIN"/>
</dbReference>
<evidence type="ECO:0000256" key="10">
    <source>
        <dbReference type="ARBA" id="ARBA00022511"/>
    </source>
</evidence>
<feature type="compositionally biased region" description="Basic and acidic residues" evidence="34">
    <location>
        <begin position="80"/>
        <end position="92"/>
    </location>
</feature>
<keyword evidence="22" id="KW-1144">T=4 icosahedral capsid protein</keyword>
<evidence type="ECO:0000256" key="16">
    <source>
        <dbReference type="ARBA" id="ARBA00022692"/>
    </source>
</evidence>
<feature type="compositionally biased region" description="Basic residues" evidence="34">
    <location>
        <begin position="93"/>
        <end position="108"/>
    </location>
</feature>
<evidence type="ECO:0000256" key="4">
    <source>
        <dbReference type="ARBA" id="ARBA00004402"/>
    </source>
</evidence>
<dbReference type="InterPro" id="IPR000930">
    <property type="entry name" value="Peptidase_S3"/>
</dbReference>
<dbReference type="InterPro" id="IPR043504">
    <property type="entry name" value="Peptidase_S1_PA_chymotrypsin"/>
</dbReference>
<proteinExistence type="predicted"/>
<dbReference type="Gene3D" id="2.60.40.350">
    <property type="match status" value="1"/>
</dbReference>
<dbReference type="Pfam" id="PF00943">
    <property type="entry name" value="Alpha_E2_glycop"/>
    <property type="match status" value="1"/>
</dbReference>
<keyword evidence="19" id="KW-0720">Serine protease</keyword>
<dbReference type="InterPro" id="IPR038055">
    <property type="entry name" value="Glycoprot_E_dimer_dom"/>
</dbReference>
<evidence type="ECO:0000256" key="30">
    <source>
        <dbReference type="ARBA" id="ARBA00023296"/>
    </source>
</evidence>
<dbReference type="InterPro" id="IPR042304">
    <property type="entry name" value="Alphavir_E2_A"/>
</dbReference>
<dbReference type="GO" id="GO:0005198">
    <property type="term" value="F:structural molecule activity"/>
    <property type="evidence" value="ECO:0007669"/>
    <property type="project" value="InterPro"/>
</dbReference>
<organismHost>
    <name type="scientific">Equus caballus</name>
    <name type="common">Horse</name>
    <dbReference type="NCBI Taxonomy" id="9796"/>
</organismHost>
<evidence type="ECO:0000256" key="9">
    <source>
        <dbReference type="ARBA" id="ARBA00022510"/>
    </source>
</evidence>
<protein>
    <recommendedName>
        <fullName evidence="7">Structural polyprotein</fullName>
    </recommendedName>
    <alternativeName>
        <fullName evidence="31">p130</fullName>
    </alternativeName>
</protein>
<accession>A0A0U4N688</accession>
<evidence type="ECO:0000256" key="15">
    <source>
        <dbReference type="ARBA" id="ARBA00022685"/>
    </source>
</evidence>
<keyword evidence="29" id="KW-0449">Lipoprotein</keyword>
<evidence type="ECO:0000256" key="7">
    <source>
        <dbReference type="ARBA" id="ARBA00014555"/>
    </source>
</evidence>
<dbReference type="InterPro" id="IPR042305">
    <property type="entry name" value="Alphavir_E2_B"/>
</dbReference>
<evidence type="ECO:0000256" key="8">
    <source>
        <dbReference type="ARBA" id="ARBA00022506"/>
    </source>
</evidence>
<keyword evidence="10" id="KW-1032">Host cell membrane</keyword>
<keyword evidence="13" id="KW-1162">Viral penetration into host cytoplasm</keyword>
<evidence type="ECO:0000256" key="29">
    <source>
        <dbReference type="ARBA" id="ARBA00023288"/>
    </source>
</evidence>
<keyword evidence="21" id="KW-1043">Host membrane</keyword>
<dbReference type="SUPFAM" id="SSF56983">
    <property type="entry name" value="Viral glycoprotein, central and dimerisation domains"/>
    <property type="match status" value="1"/>
</dbReference>
<keyword evidence="14" id="KW-0645">Protease</keyword>
<dbReference type="SUPFAM" id="SSF81296">
    <property type="entry name" value="E set domains"/>
    <property type="match status" value="1"/>
</dbReference>
<evidence type="ECO:0000313" key="37">
    <source>
        <dbReference type="EMBL" id="BAU24798.1"/>
    </source>
</evidence>
<dbReference type="PROSITE" id="PS51690">
    <property type="entry name" value="ALPHAVIRUS_CP"/>
    <property type="match status" value="1"/>
</dbReference>
<evidence type="ECO:0000256" key="34">
    <source>
        <dbReference type="SAM" id="MobiDB-lite"/>
    </source>
</evidence>
<dbReference type="InterPro" id="IPR000936">
    <property type="entry name" value="Alpha_E2_glycop"/>
</dbReference>
<evidence type="ECO:0000256" key="14">
    <source>
        <dbReference type="ARBA" id="ARBA00022670"/>
    </source>
</evidence>
<dbReference type="Gene3D" id="1.10.287.2230">
    <property type="match status" value="1"/>
</dbReference>
<dbReference type="GO" id="GO:0046718">
    <property type="term" value="P:symbiont entry into host cell"/>
    <property type="evidence" value="ECO:0007669"/>
    <property type="project" value="UniProtKB-KW"/>
</dbReference>
<dbReference type="SUPFAM" id="SSF50494">
    <property type="entry name" value="Trypsin-like serine proteases"/>
    <property type="match status" value="1"/>
</dbReference>
<organismHost>
    <name type="scientific">Vulpes vulpes</name>
    <name type="common">Red fox</name>
    <dbReference type="NCBI Taxonomy" id="9627"/>
</organismHost>
<dbReference type="Gene3D" id="2.60.98.10">
    <property type="entry name" value="Tick-borne Encephalitis virus Glycoprotein, domain 1"/>
    <property type="match status" value="3"/>
</dbReference>
<dbReference type="GO" id="GO:0030430">
    <property type="term" value="C:host cell cytoplasm"/>
    <property type="evidence" value="ECO:0007669"/>
    <property type="project" value="UniProtKB-SubCell"/>
</dbReference>
<evidence type="ECO:0000256" key="1">
    <source>
        <dbReference type="ARBA" id="ARBA00000840"/>
    </source>
</evidence>
<dbReference type="GO" id="GO:0006508">
    <property type="term" value="P:proteolysis"/>
    <property type="evidence" value="ECO:0007669"/>
    <property type="project" value="UniProtKB-KW"/>
</dbReference>
<dbReference type="Pfam" id="PF01589">
    <property type="entry name" value="Alpha_E1_glycop"/>
    <property type="match status" value="1"/>
</dbReference>
<dbReference type="Pfam" id="PF01563">
    <property type="entry name" value="Alpha_E3_glycop"/>
    <property type="match status" value="1"/>
</dbReference>
<evidence type="ECO:0000256" key="24">
    <source>
        <dbReference type="ARBA" id="ARBA00023136"/>
    </source>
</evidence>
<dbReference type="InterPro" id="IPR000336">
    <property type="entry name" value="Flavivir/Alphavir_Ig-like_sf"/>
</dbReference>
<keyword evidence="30" id="KW-1160">Virus entry into host cell</keyword>
<organismHost>
    <name type="scientific">Aedes vexans</name>
    <name type="common">Inland floodwater mosquito</name>
    <name type="synonym">Culex vexans</name>
    <dbReference type="NCBI Taxonomy" id="7163"/>
</organismHost>
<name>A0A0U4N688_GETV</name>
<dbReference type="GO" id="GO:0039619">
    <property type="term" value="C:T=4 icosahedral viral capsid"/>
    <property type="evidence" value="ECO:0007669"/>
    <property type="project" value="UniProtKB-KW"/>
</dbReference>
<dbReference type="FunFam" id="1.10.287.2230:FF:000001">
    <property type="entry name" value="Structural polyprotein"/>
    <property type="match status" value="1"/>
</dbReference>
<feature type="transmembrane region" description="Helical" evidence="35">
    <location>
        <begin position="688"/>
        <end position="721"/>
    </location>
</feature>
<evidence type="ECO:0000256" key="17">
    <source>
        <dbReference type="ARBA" id="ARBA00022801"/>
    </source>
</evidence>
<keyword evidence="24 35" id="KW-0472">Membrane</keyword>
<organism evidence="37">
    <name type="scientific">Getah virus</name>
    <name type="common">GETV</name>
    <dbReference type="NCBI Taxonomy" id="59300"/>
    <lineage>
        <taxon>Viruses</taxon>
        <taxon>Riboviria</taxon>
        <taxon>Orthornavirae</taxon>
        <taxon>Kitrinoviricota</taxon>
        <taxon>Alsuviricetes</taxon>
        <taxon>Martellivirales</taxon>
        <taxon>Togaviridae</taxon>
        <taxon>Alphavirus</taxon>
        <taxon>Alphavirus getah</taxon>
    </lineage>
</organism>
<feature type="transmembrane region" description="Helical" evidence="35">
    <location>
        <begin position="771"/>
        <end position="794"/>
    </location>
</feature>
<evidence type="ECO:0000256" key="35">
    <source>
        <dbReference type="SAM" id="Phobius"/>
    </source>
</evidence>
<keyword evidence="20" id="KW-0946">Virion</keyword>
<keyword evidence="9" id="KW-1170">Fusion of virus membrane with host endosomal membrane</keyword>
<dbReference type="InterPro" id="IPR002533">
    <property type="entry name" value="Alpha_E3_glycop"/>
</dbReference>
<dbReference type="InterPro" id="IPR014756">
    <property type="entry name" value="Ig_E-set"/>
</dbReference>
<dbReference type="Gene3D" id="2.60.40.3200">
    <property type="entry name" value="Alphavirus E2 glycoprotein, A domain"/>
    <property type="match status" value="1"/>
</dbReference>
<dbReference type="Gene3D" id="2.60.40.2400">
    <property type="entry name" value="Alphavirus E2 glycoprotein, domain C"/>
    <property type="match status" value="1"/>
</dbReference>
<feature type="domain" description="Peptidase S3" evidence="36">
    <location>
        <begin position="120"/>
        <end position="268"/>
    </location>
</feature>
<keyword evidence="25" id="KW-0564">Palmitate</keyword>
<keyword evidence="16 35" id="KW-0812">Transmembrane</keyword>
<evidence type="ECO:0000256" key="11">
    <source>
        <dbReference type="ARBA" id="ARBA00022561"/>
    </source>
</evidence>
<dbReference type="GO" id="GO:0039654">
    <property type="term" value="P:fusion of virus membrane with host endosome membrane"/>
    <property type="evidence" value="ECO:0007669"/>
    <property type="project" value="UniProtKB-KW"/>
</dbReference>
<comment type="catalytic activity">
    <reaction evidence="1">
        <text>Autocatalytic release of the core protein from the N-terminus of the togavirus structural polyprotein by hydrolysis of a -Trp-|-Ser- bond.</text>
        <dbReference type="EC" id="3.4.21.90"/>
    </reaction>
</comment>
<evidence type="ECO:0000256" key="27">
    <source>
        <dbReference type="ARBA" id="ARBA00023180"/>
    </source>
</evidence>
<keyword evidence="17" id="KW-0378">Hydrolase</keyword>
<dbReference type="Pfam" id="PF00944">
    <property type="entry name" value="Peptidase_S3"/>
    <property type="match status" value="1"/>
</dbReference>
<feature type="active site" description="Charge relay system" evidence="33">
    <location>
        <position position="168"/>
    </location>
</feature>
<evidence type="ECO:0000256" key="2">
    <source>
        <dbReference type="ARBA" id="ARBA00004192"/>
    </source>
</evidence>
<dbReference type="Gene3D" id="2.60.40.4310">
    <property type="entry name" value="Alphavirus E2 glycoprotein, domain B"/>
    <property type="match status" value="1"/>
</dbReference>
<feature type="compositionally biased region" description="Basic residues" evidence="34">
    <location>
        <begin position="66"/>
        <end position="79"/>
    </location>
</feature>
<keyword evidence="8" id="KW-1168">Fusion of virus membrane with host membrane</keyword>
<comment type="subunit">
    <text evidence="32">The precursor of protein E3/E2 and E1 form a heterodimer shortly after synthesis.</text>
</comment>
<evidence type="ECO:0000256" key="3">
    <source>
        <dbReference type="ARBA" id="ARBA00004385"/>
    </source>
</evidence>
<keyword evidence="12" id="KW-0945">Host-virus interaction</keyword>
<organismHost>
    <name type="scientific">Culex tritaeniorhynchus</name>
    <name type="common">Mosquito</name>
    <dbReference type="NCBI Taxonomy" id="7178"/>
</organismHost>
<comment type="subcellular location">
    <subcellularLocation>
        <location evidence="6">Host cell membrane</location>
        <topology evidence="6">Multi-pass membrane protein</topology>
    </subcellularLocation>
    <subcellularLocation>
        <location evidence="4">Host cell membrane</location>
        <topology evidence="4">Single-pass type I membrane protein</topology>
    </subcellularLocation>
    <subcellularLocation>
        <location evidence="2">Host cytoplasm</location>
    </subcellularLocation>
    <subcellularLocation>
        <location evidence="3">Virion membrane</location>
        <topology evidence="3">Multi-pass membrane protein</topology>
    </subcellularLocation>
    <subcellularLocation>
        <location evidence="5">Virion membrane</location>
        <topology evidence="5">Single-pass type I membrane protein</topology>
    </subcellularLocation>
</comment>
<evidence type="ECO:0000256" key="26">
    <source>
        <dbReference type="ARBA" id="ARBA00023157"/>
    </source>
</evidence>
<evidence type="ECO:0000256" key="31">
    <source>
        <dbReference type="ARBA" id="ARBA00033029"/>
    </source>
</evidence>
<evidence type="ECO:0000256" key="32">
    <source>
        <dbReference type="ARBA" id="ARBA00038810"/>
    </source>
</evidence>
<feature type="transmembrane region" description="Helical" evidence="35">
    <location>
        <begin position="1228"/>
        <end position="1249"/>
    </location>
</feature>
<keyword evidence="26" id="KW-1015">Disulfide bond</keyword>
<evidence type="ECO:0000259" key="36">
    <source>
        <dbReference type="PROSITE" id="PS51690"/>
    </source>
</evidence>
<dbReference type="InterPro" id="IPR042306">
    <property type="entry name" value="Alphavir_E2_C"/>
</dbReference>
<evidence type="ECO:0000256" key="13">
    <source>
        <dbReference type="ARBA" id="ARBA00022595"/>
    </source>
</evidence>
<keyword evidence="28" id="KW-1035">Host cytoplasm</keyword>
<dbReference type="GO" id="GO:0020002">
    <property type="term" value="C:host cell plasma membrane"/>
    <property type="evidence" value="ECO:0007669"/>
    <property type="project" value="UniProtKB-SubCell"/>
</dbReference>
<sequence precursor="true">MNYIPTQTFYGRRWRPRPAYRPWRVPMQPAPPMVIPELQTPIVQAQQMQQLISAVSALTTKQNGKAPKKPKKKPKKAKAKKNEQQKKNENKKPPPKQKNPAKKKKPGKRERMCMKIENDCIFEVKLDGKVTGYACLVGDKVMKPAHVKGVIDNPDLAKLTYKKSSKYDLECAQIPVHMKSDASKYTHEKPEGHYNWHHGAVQYSGGRFTIPTGAGKPGDSGRPIFDNKGRVVAIVLGGANEGARTALSVVTWTKDMVTRYTPEGTEEWSAALMMCVLANVTFPCSEPACAPCCYEKQPEQTLRMLEDNVDRPGYYDLLEATMTCNNSARHRRSVTEHFNVYKATKPYLAYCADCGDGQFCYSPVAIEKIRDEASDGMIKIQVAAQIGINKGGTHEHNKIRYIAGHDMKEANRDSLQVHTSGVCAIRGTMGHFIVAYCPPGDELKVQFQDAESHTQACKVQYKHAPAPVGREKFTVRPHFGIEVPCTTYQLTTAPTEEEIDMHTPPDIPDITLLSQQSGKVKITAGGKTIRYNCTCGSGNVGTTSSDKTINSCKIAQCHAAVTNHDKWQYTSSFVPRADQLSRKGKVHVPFPLTNSTCRVPVARAPGVTYGKRELTVKLHPDHPTLLTYRSLGADPLPYEEWIDRYVERTIPVTEDGIEYRWGNNPPVRLWAQLTTEGKPHGWPHEIILYYYGLYPAATIAAVSAAGLAVVLSLLASCYMFATARRKCLTPYALTPGAVVPVTLGVLCCAPRAHAASFAESMAYLWDENQTLFWLELATPLAAIIILVCCLKNLLCCCKPLSFLVLVSLGTPVVKSYEHTATIPNVVGFPYKAHIERNGFSPMTLQLEVLGTSLEPTLNLEYITCEYKTVVPSPYIKCCGTSECRSMERPDYQCQVYTGVYPFMWGGAYCFCDTENTQLSEAYVDRSDVCKHDHAAAYKAHTAAMKATIRISYGNLNQTTTAFVNGEHTVTVGGSRFTFGPISTAWTPFDNKIVVYKNDVYNQDFPPYGSGQPGRFGDIQSRTVESKDLYANTALKLSRPSSGTVHVPYTQTPSGFKYWIKERGTSLNDKAPFGCVIKTNPVRAENCAVGNIPVSMDIPDTAFTRVIDAPAVTNLECQVAVCTHSSDFGGIATLTFKTDKPGKCAVHSHSNVATIQEAAVDIKTDGKITLHFSTASASPAFKVSVCSAKTTCMAACEPPKDHIVPYGASHNNQVFPDMSGTAMTWVQRVAGGLGGLTLAAVAVLILVTCVTMRR</sequence>
<dbReference type="Gene3D" id="2.40.10.10">
    <property type="entry name" value="Trypsin-like serine proteases"/>
    <property type="match status" value="2"/>
</dbReference>
<dbReference type="GO" id="GO:0004252">
    <property type="term" value="F:serine-type endopeptidase activity"/>
    <property type="evidence" value="ECO:0007669"/>
    <property type="project" value="InterPro"/>
</dbReference>
<feature type="active site" description="Charge relay system" evidence="33">
    <location>
        <position position="146"/>
    </location>
</feature>
<dbReference type="FunFam" id="2.40.10.10:FF:000076">
    <property type="entry name" value="Structural polyprotein"/>
    <property type="match status" value="1"/>
</dbReference>
<keyword evidence="15" id="KW-0165">Cleavage on pair of basic residues</keyword>
<dbReference type="InterPro" id="IPR036253">
    <property type="entry name" value="Glycoprot_cen/dimer_sf"/>
</dbReference>
<dbReference type="GO" id="GO:0019062">
    <property type="term" value="P:virion attachment to host cell"/>
    <property type="evidence" value="ECO:0007669"/>
    <property type="project" value="UniProtKB-KW"/>
</dbReference>
<keyword evidence="11" id="KW-0167">Capsid protein</keyword>
<evidence type="ECO:0000256" key="6">
    <source>
        <dbReference type="ARBA" id="ARBA00004598"/>
    </source>
</evidence>
<evidence type="ECO:0000256" key="25">
    <source>
        <dbReference type="ARBA" id="ARBA00023139"/>
    </source>
</evidence>
<evidence type="ECO:0000256" key="28">
    <source>
        <dbReference type="ARBA" id="ARBA00023200"/>
    </source>
</evidence>
<keyword evidence="27" id="KW-0325">Glycoprotein</keyword>
<evidence type="ECO:0000256" key="23">
    <source>
        <dbReference type="ARBA" id="ARBA00022989"/>
    </source>
</evidence>
<evidence type="ECO:0000256" key="20">
    <source>
        <dbReference type="ARBA" id="ARBA00022844"/>
    </source>
</evidence>
<organismHost>
    <name type="scientific">Homo sapiens</name>
    <name type="common">Human</name>
    <dbReference type="NCBI Taxonomy" id="9606"/>
</organismHost>
<evidence type="ECO:0000256" key="18">
    <source>
        <dbReference type="ARBA" id="ARBA00022804"/>
    </source>
</evidence>
<reference evidence="37" key="1">
    <citation type="journal article" date="2016" name="Zhonghua Shi Yan He Lin Chuang Bing Du Xue Za Zhi">
        <title>First Isolation and Identification of Getah virus SC1210 in Sichuan.</title>
        <authorList>
            <person name="Wei L."/>
            <person name="Pan M."/>
            <person name="Zhou X.Y."/>
            <person name="Lin S.H."/>
            <person name="Liu X.C."/>
            <person name="Fu S.H."/>
            <person name="Chen D.L."/>
            <person name="Cao Y.O."/>
            <person name="Liang G.D."/>
            <person name="Zhang J.K."/>
        </authorList>
    </citation>
    <scope>NUCLEOTIDE SEQUENCE [LARGE SCALE GENOMIC DNA]</scope>
    <source>
        <strain evidence="37">SC1210</strain>
    </source>
</reference>
<dbReference type="InterPro" id="IPR002548">
    <property type="entry name" value="Alpha_E1_glycop"/>
</dbReference>
<keyword evidence="18" id="KW-1161">Viral attachment to host cell</keyword>
<organismHost>
    <name type="scientific">Sus scrofa</name>
    <name type="common">Pig</name>
    <dbReference type="NCBI Taxonomy" id="9823"/>
</organismHost>
<dbReference type="Proteomes" id="UP000169189">
    <property type="component" value="Genome"/>
</dbReference>
<dbReference type="GO" id="GO:0055036">
    <property type="term" value="C:virion membrane"/>
    <property type="evidence" value="ECO:0007669"/>
    <property type="project" value="UniProtKB-SubCell"/>
</dbReference>
<evidence type="ECO:0000256" key="33">
    <source>
        <dbReference type="PIRSR" id="PIRSR600936-1"/>
    </source>
</evidence>
<evidence type="ECO:0000256" key="21">
    <source>
        <dbReference type="ARBA" id="ARBA00022870"/>
    </source>
</evidence>
<dbReference type="EMBL" id="LC107870">
    <property type="protein sequence ID" value="BAU24798.1"/>
    <property type="molecule type" value="Genomic_RNA"/>
</dbReference>
<keyword evidence="23 35" id="KW-1133">Transmembrane helix</keyword>